<dbReference type="Gene3D" id="3.40.190.10">
    <property type="entry name" value="Periplasmic binding protein-like II"/>
    <property type="match status" value="2"/>
</dbReference>
<evidence type="ECO:0000256" key="5">
    <source>
        <dbReference type="ARBA" id="ARBA00022764"/>
    </source>
</evidence>
<evidence type="ECO:0000256" key="2">
    <source>
        <dbReference type="ARBA" id="ARBA00008520"/>
    </source>
</evidence>
<dbReference type="SUPFAM" id="SSF53850">
    <property type="entry name" value="Periplasmic binding protein-like II"/>
    <property type="match status" value="1"/>
</dbReference>
<dbReference type="Pfam" id="PF13416">
    <property type="entry name" value="SBP_bac_8"/>
    <property type="match status" value="1"/>
</dbReference>
<organism evidence="7 8">
    <name type="scientific">Paraburkholderia piptadeniae</name>
    <dbReference type="NCBI Taxonomy" id="1701573"/>
    <lineage>
        <taxon>Bacteria</taxon>
        <taxon>Pseudomonadati</taxon>
        <taxon>Pseudomonadota</taxon>
        <taxon>Betaproteobacteria</taxon>
        <taxon>Burkholderiales</taxon>
        <taxon>Burkholderiaceae</taxon>
        <taxon>Paraburkholderia</taxon>
    </lineage>
</organism>
<dbReference type="PANTHER" id="PTHR30006:SF3">
    <property type="entry name" value="THIAMINE-BINDING PERIPLASMIC PROTEIN"/>
    <property type="match status" value="1"/>
</dbReference>
<gene>
    <name evidence="7" type="ORF">BN2476_210126</name>
</gene>
<dbReference type="EMBL" id="CYGY02000021">
    <property type="protein sequence ID" value="SIT39293.1"/>
    <property type="molecule type" value="Genomic_DNA"/>
</dbReference>
<comment type="caution">
    <text evidence="7">The sequence shown here is derived from an EMBL/GenBank/DDBJ whole genome shotgun (WGS) entry which is preliminary data.</text>
</comment>
<keyword evidence="8" id="KW-1185">Reference proteome</keyword>
<keyword evidence="5" id="KW-0574">Periplasm</keyword>
<accession>A0A1N7RW45</accession>
<dbReference type="GO" id="GO:0030975">
    <property type="term" value="F:thiamine binding"/>
    <property type="evidence" value="ECO:0007669"/>
    <property type="project" value="TreeGrafter"/>
</dbReference>
<keyword evidence="3" id="KW-0813">Transport</keyword>
<reference evidence="7" key="1">
    <citation type="submission" date="2016-12" db="EMBL/GenBank/DDBJ databases">
        <authorList>
            <person name="Moulin L."/>
        </authorList>
    </citation>
    <scope>NUCLEOTIDE SEQUENCE [LARGE SCALE GENOMIC DNA]</scope>
    <source>
        <strain evidence="7">STM 7183</strain>
    </source>
</reference>
<evidence type="ECO:0000256" key="4">
    <source>
        <dbReference type="ARBA" id="ARBA00022729"/>
    </source>
</evidence>
<dbReference type="GO" id="GO:0030288">
    <property type="term" value="C:outer membrane-bounded periplasmic space"/>
    <property type="evidence" value="ECO:0007669"/>
    <property type="project" value="TreeGrafter"/>
</dbReference>
<comment type="subcellular location">
    <subcellularLocation>
        <location evidence="1">Periplasm</location>
    </subcellularLocation>
</comment>
<dbReference type="GO" id="GO:0015888">
    <property type="term" value="P:thiamine transport"/>
    <property type="evidence" value="ECO:0007669"/>
    <property type="project" value="TreeGrafter"/>
</dbReference>
<dbReference type="AlphaFoldDB" id="A0A1N7RW45"/>
<feature type="chain" id="PRO_5012184938" evidence="6">
    <location>
        <begin position="23"/>
        <end position="359"/>
    </location>
</feature>
<evidence type="ECO:0000256" key="6">
    <source>
        <dbReference type="SAM" id="SignalP"/>
    </source>
</evidence>
<dbReference type="CDD" id="cd13589">
    <property type="entry name" value="PBP2_polyamine_RpCGA009"/>
    <property type="match status" value="1"/>
</dbReference>
<evidence type="ECO:0000256" key="3">
    <source>
        <dbReference type="ARBA" id="ARBA00022448"/>
    </source>
</evidence>
<keyword evidence="4 6" id="KW-0732">Signal</keyword>
<proteinExistence type="inferred from homology"/>
<dbReference type="InterPro" id="IPR006059">
    <property type="entry name" value="SBP"/>
</dbReference>
<name>A0A1N7RW45_9BURK</name>
<evidence type="ECO:0000256" key="1">
    <source>
        <dbReference type="ARBA" id="ARBA00004418"/>
    </source>
</evidence>
<comment type="similarity">
    <text evidence="2">Belongs to the bacterial solute-binding protein 1 family.</text>
</comment>
<sequence>MNVVRRMVIASAALLISMSSMAQGGKEMTVASWGGSYTEAQKKALFDPFTKATGIAVKIIEYNGGLSEIRAQQQAGKVVWDVVVSDIFDERRACEDGLLTRFNASTLPASADGTAGVSDFVPGTTSKCSLGSISWARAIAYDANAPKQPKTIKDFFDTKNFPGKRGLQKSPVATLEWALVADGVPRKDVYTVLSTPAGVDRAFRKLDTIKKDIVWWEAGAQPPQLLASHEVVMTSAYAGRIFVARMEGAPFRIMWDSDVWSTDFFMIPKGAPHTQEALEFVKFASNPERQAALSTLTSNGPTRRSAIVLVGNYPGTTESVAPHMPTYPANIKDSIQAGADFWAENQDALKLRFTQWLLQ</sequence>
<dbReference type="PANTHER" id="PTHR30006">
    <property type="entry name" value="THIAMINE-BINDING PERIPLASMIC PROTEIN-RELATED"/>
    <property type="match status" value="1"/>
</dbReference>
<protein>
    <submittedName>
        <fullName evidence="7">Polyamine ABC trasnporter, periplasmic polyamine-binding protein</fullName>
    </submittedName>
</protein>
<evidence type="ECO:0000313" key="8">
    <source>
        <dbReference type="Proteomes" id="UP000195569"/>
    </source>
</evidence>
<dbReference type="GO" id="GO:0030976">
    <property type="term" value="F:thiamine pyrophosphate binding"/>
    <property type="evidence" value="ECO:0007669"/>
    <property type="project" value="TreeGrafter"/>
</dbReference>
<dbReference type="Proteomes" id="UP000195569">
    <property type="component" value="Unassembled WGS sequence"/>
</dbReference>
<evidence type="ECO:0000313" key="7">
    <source>
        <dbReference type="EMBL" id="SIT39293.1"/>
    </source>
</evidence>
<feature type="signal peptide" evidence="6">
    <location>
        <begin position="1"/>
        <end position="22"/>
    </location>
</feature>